<reference evidence="2 4" key="1">
    <citation type="journal article" date="2008" name="J. Virol.">
        <title>Laboratory strains of murine cytomegalovirus are genetically similar to but phenotypically distinct from wild strains of virus.</title>
        <authorList>
            <person name="Smith L.M."/>
            <person name="McWhorter A.R."/>
            <person name="Masters L.L."/>
            <person name="Shellam G.R."/>
            <person name="Redwood A.J."/>
        </authorList>
    </citation>
    <scope>NUCLEOTIDE SEQUENCE [LARGE SCALE GENOMIC DNA]</scope>
    <source>
        <strain evidence="2">G4</strain>
    </source>
</reference>
<name>B3UXA7_MUHV1</name>
<evidence type="ECO:0000313" key="2">
    <source>
        <dbReference type="EMBL" id="ACE95334.1"/>
    </source>
</evidence>
<reference evidence="3" key="2">
    <citation type="submission" date="2020-08" db="EMBL/GenBank/DDBJ databases">
        <title>Repair of an attenuated low passage murine cytomegalovirus bacterial artificial chromosome identifies a novel spiced gene essential for salivary gland tropism.</title>
        <authorList>
            <person name="Redwood A.J."/>
            <person name="Masters L.L."/>
            <person name="Chan B."/>
            <person name="Leary S."/>
            <person name="Forbes C."/>
            <person name="Jonjic S."/>
            <person name="Juranic Lisnic V."/>
            <person name="Lisnic B."/>
            <person name="Smith L.M."/>
        </authorList>
    </citation>
    <scope>NUCLEOTIDE SEQUENCE</scope>
</reference>
<feature type="region of interest" description="Disordered" evidence="1">
    <location>
        <begin position="82"/>
        <end position="128"/>
    </location>
</feature>
<dbReference type="EMBL" id="MT886700">
    <property type="protein sequence ID" value="QNL29306.1"/>
    <property type="molecule type" value="Genomic_DNA"/>
</dbReference>
<evidence type="ECO:0000256" key="1">
    <source>
        <dbReference type="SAM" id="MobiDB-lite"/>
    </source>
</evidence>
<protein>
    <submittedName>
        <fullName evidence="2">M160</fullName>
    </submittedName>
</protein>
<dbReference type="Proteomes" id="UP000104165">
    <property type="component" value="Segment"/>
</dbReference>
<evidence type="ECO:0000313" key="3">
    <source>
        <dbReference type="EMBL" id="QNL29306.1"/>
    </source>
</evidence>
<organism evidence="2 4">
    <name type="scientific">Muromegalovirus G4</name>
    <dbReference type="NCBI Taxonomy" id="524650"/>
    <lineage>
        <taxon>Viruses</taxon>
        <taxon>Duplodnaviria</taxon>
        <taxon>Heunggongvirae</taxon>
        <taxon>Peploviricota</taxon>
        <taxon>Herviviricetes</taxon>
        <taxon>Herpesvirales</taxon>
        <taxon>Orthoherpesviridae</taxon>
        <taxon>Betaherpesvirinae</taxon>
        <taxon>Muromegalovirus</taxon>
        <taxon>Muromegalovirus muridbeta1</taxon>
        <taxon>Murid herpesvirus 1</taxon>
    </lineage>
</organism>
<evidence type="ECO:0000313" key="4">
    <source>
        <dbReference type="Proteomes" id="UP000104165"/>
    </source>
</evidence>
<proteinExistence type="predicted"/>
<gene>
    <name evidence="2" type="primary">m160</name>
</gene>
<accession>B3UXA7</accession>
<feature type="compositionally biased region" description="Acidic residues" evidence="1">
    <location>
        <begin position="105"/>
        <end position="117"/>
    </location>
</feature>
<sequence>MCLITKLCLLLGYLIQINNADFQVQLTAKEPSVNSLEYTCTSSGSDGFENVQGFWKIECTGNETEILLATFGGHSGRFIKKHPSVRSGSATTRMDIHLPSKTNEEDSESSEEEDEESTPGPSSTLTMKPLCDGIISCKIGHNITDRNGRSSARPVLGPLITTHKRNRTRSGQTLGIQMSCKPKSMCGTYNVTWYHSTSSAINTLGKATFWNASYTEGCNITSGSNNLRWDYDGSVYVNGSLWTDEFESGFCVSCKVETCGTAVWNLVCESGYIAYYSSGHRIQASLWQQLLLVFLGVFLITR</sequence>
<dbReference type="EMBL" id="EU579859">
    <property type="protein sequence ID" value="ACE95334.1"/>
    <property type="molecule type" value="Genomic_DNA"/>
</dbReference>
<feature type="compositionally biased region" description="Basic and acidic residues" evidence="1">
    <location>
        <begin position="94"/>
        <end position="104"/>
    </location>
</feature>